<dbReference type="AlphaFoldDB" id="D8INX6"/>
<evidence type="ECO:0000259" key="1">
    <source>
        <dbReference type="Pfam" id="PF14534"/>
    </source>
</evidence>
<dbReference type="Proteomes" id="UP000000329">
    <property type="component" value="Chromosome"/>
</dbReference>
<dbReference type="Gene3D" id="3.10.450.50">
    <property type="match status" value="1"/>
</dbReference>
<accession>D8INX6</accession>
<dbReference type="KEGG" id="hse:Hsero_1280"/>
<dbReference type="EMBL" id="CP002039">
    <property type="protein sequence ID" value="ADJ62796.1"/>
    <property type="molecule type" value="Genomic_DNA"/>
</dbReference>
<dbReference type="HOGENOM" id="CLU_1956592_0_0_4"/>
<feature type="domain" description="DUF4440" evidence="1">
    <location>
        <begin position="9"/>
        <end position="115"/>
    </location>
</feature>
<dbReference type="eggNOG" id="ENOG5034AX7">
    <property type="taxonomic scope" value="Bacteria"/>
</dbReference>
<reference evidence="2 3" key="1">
    <citation type="submission" date="2010-04" db="EMBL/GenBank/DDBJ databases">
        <title>The genome of Herbaspirillum seropedicae SmR1, an endophytic, nitrogen-fixing, plant-growth promoting beta-Proteobacteria.</title>
        <authorList>
            <person name="Pedrosa F.O."/>
            <person name="Monteiro R.A."/>
            <person name="Wassem R."/>
            <person name="Cruz L.M."/>
            <person name="Ayub R.A."/>
            <person name="Colauto N.B."/>
            <person name="Fernandez M.A."/>
            <person name="Fungaro M.H.P."/>
            <person name="Grisard E.C."/>
            <person name="Hungria M."/>
            <person name="Madeira H.M.F."/>
            <person name="Nodari R.O."/>
            <person name="Osaku C.A."/>
            <person name="Petzl-Erler M.L."/>
            <person name="Terenzi H."/>
            <person name="Vieira L.G.E."/>
            <person name="Almeida M.I.M."/>
            <person name="Alves L.R."/>
            <person name="Arantes O.M.N."/>
            <person name="Balsanelli E."/>
            <person name="Barcellos F.G."/>
            <person name="Baura V.A."/>
            <person name="Binde D.R."/>
            <person name="Campo R.J."/>
            <person name="Chubatsu L.S."/>
            <person name="Chueire L.M.O."/>
            <person name="Ciferri R.R."/>
            <person name="Correa L.C."/>
            <person name="da Conceicao Silva J.L."/>
            <person name="Dabul A.N.G."/>
            <person name="Dambros B.P."/>
            <person name="Faoro H."/>
            <person name="Favetti A."/>
            <person name="Friedermann G."/>
            <person name="Furlaneto M.C."/>
            <person name="Gasques L.S."/>
            <person name="Gimenes C.C.T."/>
            <person name="Gioppo N.M.R."/>
            <person name="Glienke-Blanco C."/>
            <person name="Godoy L.P."/>
            <person name="Guerra M.P."/>
            <person name="Karp S."/>
            <person name="Kava-Cordeiro V."/>
            <person name="Margarido V.P."/>
            <person name="Mathioni S.M."/>
            <person name="Menck-Soares M.A."/>
            <person name="Murace N.K."/>
            <person name="Nicolas M.F."/>
            <person name="Oliveira C.E.C."/>
            <person name="Pagnan N.A.B."/>
            <person name="Pamphile J.A."/>
            <person name="Patussi E.V."/>
            <person name="Pereira L.F.P."/>
            <person name="Pereira-Ferrari L."/>
            <person name="Pinto F.G.S."/>
            <person name="Precoma C."/>
            <person name="Prioli A.J."/>
            <person name="Prioli S.M.A.P."/>
            <person name="Raittz R.T."/>
            <person name="Ramos H.J.O."/>
            <person name="Ribeiro E.M.S.F."/>
            <person name="Rigo L.U."/>
            <person name="Rocha C.L.M.S.C."/>
            <person name="Rocha S.N."/>
            <person name="Santos K."/>
            <person name="Satori D."/>
            <person name="Silva A.G."/>
            <person name="Simao R.C.G."/>
            <person name="Soares M.A.M."/>
            <person name="Souza E.M."/>
            <person name="Steffens M.B.R."/>
            <person name="Steindel M."/>
            <person name="Tadra-Sfeir M.Z."/>
            <person name="Takahashi E.K."/>
            <person name="Torres R.A."/>
            <person name="Valle J.S."/>
            <person name="Vernal J.I."/>
            <person name="Vilas-Boas L.A."/>
            <person name="Watanabe M.A.E."/>
            <person name="Weiss V.A."/>
            <person name="Yates M.A."/>
            <person name="Souza E.M."/>
        </authorList>
    </citation>
    <scope>NUCLEOTIDE SEQUENCE [LARGE SCALE GENOMIC DNA]</scope>
    <source>
        <strain evidence="2 3">SmR1</strain>
    </source>
</reference>
<evidence type="ECO:0000313" key="3">
    <source>
        <dbReference type="Proteomes" id="UP000000329"/>
    </source>
</evidence>
<dbReference type="SUPFAM" id="SSF54427">
    <property type="entry name" value="NTF2-like"/>
    <property type="match status" value="1"/>
</dbReference>
<gene>
    <name evidence="2" type="ordered locus">Hsero_1280</name>
</gene>
<keyword evidence="3" id="KW-1185">Reference proteome</keyword>
<name>D8INX6_HERSS</name>
<dbReference type="InterPro" id="IPR032710">
    <property type="entry name" value="NTF2-like_dom_sf"/>
</dbReference>
<organism evidence="2 3">
    <name type="scientific">Herbaspirillum seropedicae (strain SmR1)</name>
    <dbReference type="NCBI Taxonomy" id="757424"/>
    <lineage>
        <taxon>Bacteria</taxon>
        <taxon>Pseudomonadati</taxon>
        <taxon>Pseudomonadota</taxon>
        <taxon>Betaproteobacteria</taxon>
        <taxon>Burkholderiales</taxon>
        <taxon>Oxalobacteraceae</taxon>
        <taxon>Herbaspirillum</taxon>
    </lineage>
</organism>
<proteinExistence type="predicted"/>
<sequence>MNLNLNLNQAIEKLQTLCRQGDAAVLHREMFCADCSINGEGTPVITVGGDLLPMLTDMLKITPHLSIRSVRTVAINEGAAITWLEWTSPPAGGAGDQIAMRSLTAWRKEQDGWRIAADMYGFGPFAGN</sequence>
<dbReference type="Pfam" id="PF14534">
    <property type="entry name" value="DUF4440"/>
    <property type="match status" value="1"/>
</dbReference>
<dbReference type="RefSeq" id="WP_013233301.1">
    <property type="nucleotide sequence ID" value="NC_014323.1"/>
</dbReference>
<dbReference type="GeneID" id="29392848"/>
<evidence type="ECO:0000313" key="2">
    <source>
        <dbReference type="EMBL" id="ADJ62796.1"/>
    </source>
</evidence>
<dbReference type="InterPro" id="IPR027843">
    <property type="entry name" value="DUF4440"/>
</dbReference>
<dbReference type="STRING" id="757424.Hsero_1280"/>
<protein>
    <recommendedName>
        <fullName evidence="1">DUF4440 domain-containing protein</fullName>
    </recommendedName>
</protein>